<dbReference type="GO" id="GO:0005634">
    <property type="term" value="C:nucleus"/>
    <property type="evidence" value="ECO:0007669"/>
    <property type="project" value="TreeGrafter"/>
</dbReference>
<dbReference type="PANTHER" id="PTHR12243:SF67">
    <property type="entry name" value="COREPRESSOR OF PANGOLIN, ISOFORM A-RELATED"/>
    <property type="match status" value="1"/>
</dbReference>
<dbReference type="InterPro" id="IPR004210">
    <property type="entry name" value="BESS_motif"/>
</dbReference>
<feature type="compositionally biased region" description="Low complexity" evidence="2">
    <location>
        <begin position="1303"/>
        <end position="1319"/>
    </location>
</feature>
<dbReference type="EMBL" id="JACKWZ010000152">
    <property type="protein sequence ID" value="KAF9413733.1"/>
    <property type="molecule type" value="Genomic_DNA"/>
</dbReference>
<feature type="compositionally biased region" description="Polar residues" evidence="2">
    <location>
        <begin position="773"/>
        <end position="797"/>
    </location>
</feature>
<dbReference type="PROSITE" id="PS51029">
    <property type="entry name" value="MADF"/>
    <property type="match status" value="3"/>
</dbReference>
<dbReference type="SMART" id="SM00595">
    <property type="entry name" value="MADF"/>
    <property type="match status" value="4"/>
</dbReference>
<feature type="region of interest" description="Disordered" evidence="2">
    <location>
        <begin position="492"/>
        <end position="522"/>
    </location>
</feature>
<evidence type="ECO:0000313" key="5">
    <source>
        <dbReference type="Proteomes" id="UP000648187"/>
    </source>
</evidence>
<proteinExistence type="predicted"/>
<dbReference type="Pfam" id="PF02944">
    <property type="entry name" value="BESS"/>
    <property type="match status" value="1"/>
</dbReference>
<evidence type="ECO:0000256" key="2">
    <source>
        <dbReference type="SAM" id="MobiDB-lite"/>
    </source>
</evidence>
<protein>
    <recommendedName>
        <fullName evidence="3">MADF domain-containing protein</fullName>
    </recommendedName>
</protein>
<feature type="domain" description="MADF" evidence="3">
    <location>
        <begin position="861"/>
        <end position="954"/>
    </location>
</feature>
<feature type="compositionally biased region" description="Polar residues" evidence="2">
    <location>
        <begin position="1285"/>
        <end position="1295"/>
    </location>
</feature>
<keyword evidence="1" id="KW-0175">Coiled coil</keyword>
<evidence type="ECO:0000256" key="1">
    <source>
        <dbReference type="SAM" id="Coils"/>
    </source>
</evidence>
<comment type="caution">
    <text evidence="4">The sequence shown here is derived from an EMBL/GenBank/DDBJ whole genome shotgun (WGS) entry which is preliminary data.</text>
</comment>
<sequence>MVNNTIAPNAIYKALKRHYDEYFQNDEDDNLYSPRVQSSSSSSPSRHSVASLSLTYQDKYKPAVVVQKELAAKLIKDPNQVCPPVLPSLAALRQIKYEKRQSKRLHAHPILSILMMTICSQRVTLNRVTEERILEETPHLCTPDFANNEILKSVQHLKKDITTQEFPSVPQKYNAMVGKLKDAGIDIITSIPKFSSIKDTLYRTRNSAAQVQKLQHKNVLEVEVPPRYQDFLLAEYTCDDTRILVFSSSEARQTLCELTDFYGDGTFKSCHIPFTQLYSIHGDIGSTINHTNIIPLVYALMSHRNTEAYVILFSIIKSQLPNGNPIIFKVDYEKAAMRAIATVFPSIANANKAIFKKGRELHITYTQDPKKKRMFAVVITGCLVTRKMAATAWTNEKTLEFIEQYKNKPLLWDIVHNDYRNKIKRHDALLELANSFEISKEEVEKKIKNLQTTFSKENKKVKDSLKSGAGRDEIYVSKWYAFQAMMFLQERNRPRSPVSTEDRPHSSMSTDDDTQKSPSVPTWHSQDILENLHLQVLHRIFIECVQQYPCLWDTKLISYKQLDVKDAAWKEILKKTNIESVTQAKLKWKKLRDTHREKLKKIKKTTSGQSQKQIKPWKYMSHMEFLLPYMTNAERDTNVTPHPDISTSFEETANTDVSRDSADTITAPKKRKTDEIIHNDEDLLNFLKDMDDNLAKRTAQRDELRKEVLTSSDPLKAFFDSMYHSTKQMPEYYQRTIKRKLFQLVMDAEDNIANTNYSYTGYYSNDYSYNSRPSTSQTNFSTGHGSASPEPSGSGVQQIGIGEHTTRTNTHCREMTTGCSLGVSSNRLASIAERRHARLPCPATVAGQALSIVWSSEQILTLIELYQNSQILWNTSHSDYKNKIKKNDAWESIATTLNIPRKDVEGKIHNIRSQFLRERKKIASSKSTGSASGDVHKSNWFAYDSLLFLVKGATSSGSMDSMNAQTSESSVAHKEIPAASQVLTQPPEAPTSPPPLPTQPMPLTNTQNKRKKDHLSELRNIKNEYTVLQTKYFINNILLEAKMGKYNYTENAMGSNSSDNQSYQSYGYRSASQQSSYSTNSVNNNIVTANASHVNNDNGASAEPTHIEFRQFENIQELTMLDLFAMGHFLEHWRNIQQSGFLLPERRQLRECRAISICDMSPSENAALSFIALVAQRQTSEASAPWQCEQSAINCLYMHLFCSPGKPWNNFLCLLIVSVKTAKSRWKQLRDNHRDALKRQNATRSGQARKQRKEWKYQKAMSFLLPYMCNRDRSSNFAPLDDSVSETSNPPNTIDESSRESCNLLPSNSNNLPSVDVPNDSTASGPLPSTSKKRNNDEILDLLKKNQKRRELLEQERIEVKNMMSASDKYSPNNYGYSTASSTPTTDNINTSIDIDTPSAPNDINTSINTPSASQIQTTQDIETSAAEQTGPNENADNFETDYDF</sequence>
<feature type="region of interest" description="Disordered" evidence="2">
    <location>
        <begin position="1233"/>
        <end position="1254"/>
    </location>
</feature>
<dbReference type="Pfam" id="PF10545">
    <property type="entry name" value="MADF_DNA_bdg"/>
    <property type="match status" value="4"/>
</dbReference>
<feature type="compositionally biased region" description="Polar residues" evidence="2">
    <location>
        <begin position="1397"/>
        <end position="1436"/>
    </location>
</feature>
<feature type="region of interest" description="Disordered" evidence="2">
    <location>
        <begin position="773"/>
        <end position="799"/>
    </location>
</feature>
<name>A0A835GEM1_SPOEX</name>
<dbReference type="GO" id="GO:0006357">
    <property type="term" value="P:regulation of transcription by RNA polymerase II"/>
    <property type="evidence" value="ECO:0007669"/>
    <property type="project" value="TreeGrafter"/>
</dbReference>
<dbReference type="InterPro" id="IPR039353">
    <property type="entry name" value="TF_Adf1"/>
</dbReference>
<dbReference type="Proteomes" id="UP000648187">
    <property type="component" value="Unassembled WGS sequence"/>
</dbReference>
<reference evidence="4" key="1">
    <citation type="submission" date="2020-08" db="EMBL/GenBank/DDBJ databases">
        <title>Spodoptera exigua strain:BAW_Kor-Di-RS1 Genome sequencing and assembly.</title>
        <authorList>
            <person name="Kim J."/>
            <person name="Nam H.Y."/>
            <person name="Kwon M."/>
            <person name="Choi J.H."/>
            <person name="Cho S.R."/>
            <person name="Kim G.-H."/>
        </authorList>
    </citation>
    <scope>NUCLEOTIDE SEQUENCE</scope>
    <source>
        <strain evidence="4">BAW_Kor-Di-RS1</strain>
        <tissue evidence="4">Whole-body</tissue>
    </source>
</reference>
<gene>
    <name evidence="4" type="ORF">HW555_008179</name>
</gene>
<dbReference type="GO" id="GO:0005667">
    <property type="term" value="C:transcription regulator complex"/>
    <property type="evidence" value="ECO:0007669"/>
    <property type="project" value="TreeGrafter"/>
</dbReference>
<organism evidence="4 5">
    <name type="scientific">Spodoptera exigua</name>
    <name type="common">Beet armyworm</name>
    <name type="synonym">Noctua fulgens</name>
    <dbReference type="NCBI Taxonomy" id="7107"/>
    <lineage>
        <taxon>Eukaryota</taxon>
        <taxon>Metazoa</taxon>
        <taxon>Ecdysozoa</taxon>
        <taxon>Arthropoda</taxon>
        <taxon>Hexapoda</taxon>
        <taxon>Insecta</taxon>
        <taxon>Pterygota</taxon>
        <taxon>Neoptera</taxon>
        <taxon>Endopterygota</taxon>
        <taxon>Lepidoptera</taxon>
        <taxon>Glossata</taxon>
        <taxon>Ditrysia</taxon>
        <taxon>Noctuoidea</taxon>
        <taxon>Noctuidae</taxon>
        <taxon>Amphipyrinae</taxon>
        <taxon>Spodoptera</taxon>
    </lineage>
</organism>
<accession>A0A835GEM1</accession>
<feature type="region of interest" description="Disordered" evidence="2">
    <location>
        <begin position="1278"/>
        <end position="1338"/>
    </location>
</feature>
<dbReference type="PANTHER" id="PTHR12243">
    <property type="entry name" value="MADF DOMAIN TRANSCRIPTION FACTOR"/>
    <property type="match status" value="1"/>
</dbReference>
<dbReference type="InterPro" id="IPR006578">
    <property type="entry name" value="MADF-dom"/>
</dbReference>
<feature type="coiled-coil region" evidence="1">
    <location>
        <begin position="433"/>
        <end position="460"/>
    </location>
</feature>
<evidence type="ECO:0000259" key="3">
    <source>
        <dbReference type="PROSITE" id="PS51029"/>
    </source>
</evidence>
<feature type="region of interest" description="Disordered" evidence="2">
    <location>
        <begin position="1397"/>
        <end position="1445"/>
    </location>
</feature>
<feature type="compositionally biased region" description="Pro residues" evidence="2">
    <location>
        <begin position="987"/>
        <end position="1000"/>
    </location>
</feature>
<feature type="compositionally biased region" description="Polar residues" evidence="2">
    <location>
        <begin position="1320"/>
        <end position="1330"/>
    </location>
</feature>
<keyword evidence="5" id="KW-1185">Reference proteome</keyword>
<dbReference type="GO" id="GO:0003677">
    <property type="term" value="F:DNA binding"/>
    <property type="evidence" value="ECO:0007669"/>
    <property type="project" value="InterPro"/>
</dbReference>
<feature type="region of interest" description="Disordered" evidence="2">
    <location>
        <begin position="983"/>
        <end position="1013"/>
    </location>
</feature>
<feature type="domain" description="MADF" evidence="3">
    <location>
        <begin position="540"/>
        <end position="631"/>
    </location>
</feature>
<feature type="domain" description="MADF" evidence="3">
    <location>
        <begin position="400"/>
        <end position="493"/>
    </location>
</feature>
<evidence type="ECO:0000313" key="4">
    <source>
        <dbReference type="EMBL" id="KAF9413733.1"/>
    </source>
</evidence>